<keyword evidence="3 6" id="KW-0378">Hydrolase</keyword>
<feature type="signal peptide" evidence="7">
    <location>
        <begin position="1"/>
        <end position="21"/>
    </location>
</feature>
<dbReference type="InterPro" id="IPR001579">
    <property type="entry name" value="Glyco_hydro_18_chit_AS"/>
</dbReference>
<dbReference type="GO" id="GO:0005975">
    <property type="term" value="P:carbohydrate metabolic process"/>
    <property type="evidence" value="ECO:0007669"/>
    <property type="project" value="InterPro"/>
</dbReference>
<evidence type="ECO:0000256" key="7">
    <source>
        <dbReference type="SAM" id="SignalP"/>
    </source>
</evidence>
<dbReference type="FunFam" id="3.10.50.10:FF:000003">
    <property type="entry name" value="Class V chitinase CHIT5b"/>
    <property type="match status" value="1"/>
</dbReference>
<organism evidence="9 10">
    <name type="scientific">Zingiber officinale</name>
    <name type="common">Ginger</name>
    <name type="synonym">Amomum zingiber</name>
    <dbReference type="NCBI Taxonomy" id="94328"/>
    <lineage>
        <taxon>Eukaryota</taxon>
        <taxon>Viridiplantae</taxon>
        <taxon>Streptophyta</taxon>
        <taxon>Embryophyta</taxon>
        <taxon>Tracheophyta</taxon>
        <taxon>Spermatophyta</taxon>
        <taxon>Magnoliopsida</taxon>
        <taxon>Liliopsida</taxon>
        <taxon>Zingiberales</taxon>
        <taxon>Zingiberaceae</taxon>
        <taxon>Zingiber</taxon>
    </lineage>
</organism>
<evidence type="ECO:0000256" key="6">
    <source>
        <dbReference type="RuleBase" id="RU000489"/>
    </source>
</evidence>
<gene>
    <name evidence="9" type="ORF">ZIOFF_049451</name>
</gene>
<dbReference type="GO" id="GO:0006032">
    <property type="term" value="P:chitin catabolic process"/>
    <property type="evidence" value="ECO:0007669"/>
    <property type="project" value="TreeGrafter"/>
</dbReference>
<dbReference type="Pfam" id="PF00704">
    <property type="entry name" value="Glyco_hydro_18"/>
    <property type="match status" value="1"/>
</dbReference>
<feature type="domain" description="GH18" evidence="8">
    <location>
        <begin position="43"/>
        <end position="391"/>
    </location>
</feature>
<evidence type="ECO:0000313" key="9">
    <source>
        <dbReference type="EMBL" id="KAG6494426.1"/>
    </source>
</evidence>
<evidence type="ECO:0000256" key="1">
    <source>
        <dbReference type="ARBA" id="ARBA00008682"/>
    </source>
</evidence>
<comment type="similarity">
    <text evidence="1">Belongs to the glycosyl hydrolase 18 family. Chitinase class V subfamily.</text>
</comment>
<name>A0A8J5FSS1_ZINOF</name>
<dbReference type="InterPro" id="IPR050314">
    <property type="entry name" value="Glycosyl_Hydrlase_18"/>
</dbReference>
<dbReference type="PROSITE" id="PS01095">
    <property type="entry name" value="GH18_1"/>
    <property type="match status" value="1"/>
</dbReference>
<dbReference type="GO" id="GO:0005576">
    <property type="term" value="C:extracellular region"/>
    <property type="evidence" value="ECO:0007669"/>
    <property type="project" value="TreeGrafter"/>
</dbReference>
<dbReference type="PROSITE" id="PS51910">
    <property type="entry name" value="GH18_2"/>
    <property type="match status" value="1"/>
</dbReference>
<keyword evidence="2 7" id="KW-0732">Signal</keyword>
<protein>
    <recommendedName>
        <fullName evidence="8">GH18 domain-containing protein</fullName>
    </recommendedName>
</protein>
<evidence type="ECO:0000256" key="5">
    <source>
        <dbReference type="ARBA" id="ARBA00023295"/>
    </source>
</evidence>
<dbReference type="InterPro" id="IPR011583">
    <property type="entry name" value="Chitinase_II/V-like_cat"/>
</dbReference>
<dbReference type="GO" id="GO:0008061">
    <property type="term" value="F:chitin binding"/>
    <property type="evidence" value="ECO:0007669"/>
    <property type="project" value="InterPro"/>
</dbReference>
<dbReference type="PANTHER" id="PTHR11177:SF317">
    <property type="entry name" value="CHITINASE 12-RELATED"/>
    <property type="match status" value="1"/>
</dbReference>
<evidence type="ECO:0000256" key="3">
    <source>
        <dbReference type="ARBA" id="ARBA00022801"/>
    </source>
</evidence>
<dbReference type="EMBL" id="JACMSC010000013">
    <property type="protein sequence ID" value="KAG6494426.1"/>
    <property type="molecule type" value="Genomic_DNA"/>
</dbReference>
<dbReference type="AlphaFoldDB" id="A0A8J5FSS1"/>
<evidence type="ECO:0000259" key="8">
    <source>
        <dbReference type="PROSITE" id="PS51910"/>
    </source>
</evidence>
<comment type="caution">
    <text evidence="9">The sequence shown here is derived from an EMBL/GenBank/DDBJ whole genome shotgun (WGS) entry which is preliminary data.</text>
</comment>
<dbReference type="Proteomes" id="UP000734854">
    <property type="component" value="Unassembled WGS sequence"/>
</dbReference>
<accession>A0A8J5FSS1</accession>
<keyword evidence="10" id="KW-1185">Reference proteome</keyword>
<keyword evidence="5 6" id="KW-0326">Glycosidase</keyword>
<evidence type="ECO:0000313" key="10">
    <source>
        <dbReference type="Proteomes" id="UP000734854"/>
    </source>
</evidence>
<evidence type="ECO:0000256" key="2">
    <source>
        <dbReference type="ARBA" id="ARBA00022729"/>
    </source>
</evidence>
<feature type="chain" id="PRO_5035193193" description="GH18 domain-containing protein" evidence="7">
    <location>
        <begin position="22"/>
        <end position="391"/>
    </location>
</feature>
<keyword evidence="4" id="KW-0325">Glycoprotein</keyword>
<dbReference type="OrthoDB" id="76388at2759"/>
<dbReference type="SMART" id="SM00636">
    <property type="entry name" value="Glyco_18"/>
    <property type="match status" value="1"/>
</dbReference>
<dbReference type="InterPro" id="IPR001223">
    <property type="entry name" value="Glyco_hydro18_cat"/>
</dbReference>
<sequence>MDSRKSTAFFLLFFFFHGFFADSVPFAARLTHSMASSPPSSAAVKAGYWPAFGSAVSPPSDAALSLLTHVYYAFVQVDPATACVALTANDSLALPLFAAAAHGHVSPVKAILSVGGASAIASANFARIAANASARSAFAASAVAVAGEYGLDGVDIDWEYPQSPQEMSDYVALFSELRREAGAAGRCLLLTAAVHYSATAPGKTVEAYPVSYPAAEMAAELDWVNVMAYDLHGNWDATATGAHSGLFDAQSDLSASYGLATWLSAGMPAEKLVMGVPLYGRTYNLTDGEEHGIGAPARGVGPGDAGVLTLSEVVEFNGKNRATVVHDEAKVATYSFAGETWISYDDSWSATRKAEYARGIGLRGYFLWAIGFDEDRIISRAGTKSGSSIYS</sequence>
<proteinExistence type="inferred from homology"/>
<reference evidence="9 10" key="1">
    <citation type="submission" date="2020-08" db="EMBL/GenBank/DDBJ databases">
        <title>Plant Genome Project.</title>
        <authorList>
            <person name="Zhang R.-G."/>
        </authorList>
    </citation>
    <scope>NUCLEOTIDE SEQUENCE [LARGE SCALE GENOMIC DNA]</scope>
    <source>
        <tissue evidence="9">Rhizome</tissue>
    </source>
</reference>
<evidence type="ECO:0000256" key="4">
    <source>
        <dbReference type="ARBA" id="ARBA00023180"/>
    </source>
</evidence>
<dbReference type="GO" id="GO:0004568">
    <property type="term" value="F:chitinase activity"/>
    <property type="evidence" value="ECO:0007669"/>
    <property type="project" value="TreeGrafter"/>
</dbReference>
<dbReference type="PANTHER" id="PTHR11177">
    <property type="entry name" value="CHITINASE"/>
    <property type="match status" value="1"/>
</dbReference>